<accession>A0A9N9BZZ7</accession>
<keyword evidence="3" id="KW-1185">Reference proteome</keyword>
<evidence type="ECO:0000313" key="2">
    <source>
        <dbReference type="EMBL" id="CAG8586790.1"/>
    </source>
</evidence>
<dbReference type="Proteomes" id="UP000789396">
    <property type="component" value="Unassembled WGS sequence"/>
</dbReference>
<feature type="compositionally biased region" description="Polar residues" evidence="1">
    <location>
        <begin position="70"/>
        <end position="105"/>
    </location>
</feature>
<organism evidence="2 3">
    <name type="scientific">Racocetra fulgida</name>
    <dbReference type="NCBI Taxonomy" id="60492"/>
    <lineage>
        <taxon>Eukaryota</taxon>
        <taxon>Fungi</taxon>
        <taxon>Fungi incertae sedis</taxon>
        <taxon>Mucoromycota</taxon>
        <taxon>Glomeromycotina</taxon>
        <taxon>Glomeromycetes</taxon>
        <taxon>Diversisporales</taxon>
        <taxon>Gigasporaceae</taxon>
        <taxon>Racocetra</taxon>
    </lineage>
</organism>
<name>A0A9N9BZZ7_9GLOM</name>
<protein>
    <submittedName>
        <fullName evidence="2">2405_t:CDS:1</fullName>
    </submittedName>
</protein>
<comment type="caution">
    <text evidence="2">The sequence shown here is derived from an EMBL/GenBank/DDBJ whole genome shotgun (WGS) entry which is preliminary data.</text>
</comment>
<evidence type="ECO:0000256" key="1">
    <source>
        <dbReference type="SAM" id="MobiDB-lite"/>
    </source>
</evidence>
<feature type="compositionally biased region" description="Acidic residues" evidence="1">
    <location>
        <begin position="106"/>
        <end position="118"/>
    </location>
</feature>
<dbReference type="AlphaFoldDB" id="A0A9N9BZZ7"/>
<proteinExistence type="predicted"/>
<feature type="region of interest" description="Disordered" evidence="1">
    <location>
        <begin position="70"/>
        <end position="118"/>
    </location>
</feature>
<reference evidence="2" key="1">
    <citation type="submission" date="2021-06" db="EMBL/GenBank/DDBJ databases">
        <authorList>
            <person name="Kallberg Y."/>
            <person name="Tangrot J."/>
            <person name="Rosling A."/>
        </authorList>
    </citation>
    <scope>NUCLEOTIDE SEQUENCE</scope>
    <source>
        <strain evidence="2">IN212</strain>
    </source>
</reference>
<gene>
    <name evidence="2" type="ORF">RFULGI_LOCUS6075</name>
</gene>
<feature type="non-terminal residue" evidence="2">
    <location>
        <position position="118"/>
    </location>
</feature>
<dbReference type="EMBL" id="CAJVPZ010007473">
    <property type="protein sequence ID" value="CAG8586790.1"/>
    <property type="molecule type" value="Genomic_DNA"/>
</dbReference>
<dbReference type="OrthoDB" id="2480806at2759"/>
<sequence length="118" mass="14045">MFSRKNRFKKSIPQQSYDLNIRSKKTYLSDYTFSNDLKHNNINLQTSYALFSNEFSNSSSIDNQQFKYNSNQINDGQQSYHGNISQDYNDQYMSNSSVYDSTESNQEFEDNWSYDDRE</sequence>
<evidence type="ECO:0000313" key="3">
    <source>
        <dbReference type="Proteomes" id="UP000789396"/>
    </source>
</evidence>